<dbReference type="PANTHER" id="PTHR36111:SF2">
    <property type="entry name" value="INNER MEMBRANE PROTEIN"/>
    <property type="match status" value="1"/>
</dbReference>
<reference evidence="2 3" key="1">
    <citation type="submission" date="2010-12" db="EMBL/GenBank/DDBJ databases">
        <title>Whole genome sequence of Anaerolinea thermophila UNI-1.</title>
        <authorList>
            <person name="Narita-Yamada S."/>
            <person name="Kishi E."/>
            <person name="Watanabe Y."/>
            <person name="Takasaki K."/>
            <person name="Ankai A."/>
            <person name="Oguchi A."/>
            <person name="Fukui S."/>
            <person name="Takahashi M."/>
            <person name="Yashiro I."/>
            <person name="Hosoyama A."/>
            <person name="Sekiguchi Y."/>
            <person name="Hanada S."/>
            <person name="Fujita N."/>
        </authorList>
    </citation>
    <scope>NUCLEOTIDE SEQUENCE [LARGE SCALE GENOMIC DNA]</scope>
    <source>
        <strain evidence="3">DSM 14523 / JCM 11388 / NBRC 100420 / UNI-1</strain>
    </source>
</reference>
<dbReference type="KEGG" id="atm:ANT_11270"/>
<feature type="transmembrane region" description="Helical" evidence="1">
    <location>
        <begin position="55"/>
        <end position="74"/>
    </location>
</feature>
<dbReference type="InterPro" id="IPR007563">
    <property type="entry name" value="DUF554"/>
</dbReference>
<proteinExistence type="predicted"/>
<feature type="transmembrane region" description="Helical" evidence="1">
    <location>
        <begin position="225"/>
        <end position="244"/>
    </location>
</feature>
<dbReference type="STRING" id="926569.ANT_11270"/>
<feature type="transmembrane region" description="Helical" evidence="1">
    <location>
        <begin position="106"/>
        <end position="128"/>
    </location>
</feature>
<evidence type="ECO:0000313" key="2">
    <source>
        <dbReference type="EMBL" id="BAJ63161.1"/>
    </source>
</evidence>
<dbReference type="PANTHER" id="PTHR36111">
    <property type="entry name" value="INNER MEMBRANE PROTEIN-RELATED"/>
    <property type="match status" value="1"/>
</dbReference>
<dbReference type="AlphaFoldDB" id="E8N3Z7"/>
<dbReference type="FunCoup" id="E8N3Z7">
    <property type="interactions" value="47"/>
</dbReference>
<evidence type="ECO:0000313" key="3">
    <source>
        <dbReference type="Proteomes" id="UP000008922"/>
    </source>
</evidence>
<dbReference type="Pfam" id="PF04474">
    <property type="entry name" value="DUF554"/>
    <property type="match status" value="1"/>
</dbReference>
<organism evidence="2 3">
    <name type="scientific">Anaerolinea thermophila (strain DSM 14523 / JCM 11388 / NBRC 100420 / UNI-1)</name>
    <dbReference type="NCBI Taxonomy" id="926569"/>
    <lineage>
        <taxon>Bacteria</taxon>
        <taxon>Bacillati</taxon>
        <taxon>Chloroflexota</taxon>
        <taxon>Anaerolineae</taxon>
        <taxon>Anaerolineales</taxon>
        <taxon>Anaerolineaceae</taxon>
        <taxon>Anaerolinea</taxon>
    </lineage>
</organism>
<keyword evidence="1" id="KW-1133">Transmembrane helix</keyword>
<dbReference type="eggNOG" id="COG1811">
    <property type="taxonomic scope" value="Bacteria"/>
</dbReference>
<evidence type="ECO:0000256" key="1">
    <source>
        <dbReference type="SAM" id="Phobius"/>
    </source>
</evidence>
<dbReference type="InParanoid" id="E8N3Z7"/>
<gene>
    <name evidence="2" type="ordered locus">ANT_11270</name>
</gene>
<accession>E8N3Z7</accession>
<feature type="transmembrane region" description="Helical" evidence="1">
    <location>
        <begin position="32"/>
        <end position="50"/>
    </location>
</feature>
<sequence>MTGTILNVVAILLGSALGTFLGGRIPDKLKQTVVSGMGLFTFALGIQMFLKTGNALIVLGSLVIGALLGEWWKIEDLLSQLGSWLEKRFNHANDEGEHSNYQRERFIRGFLTASLVFVVGPVAILGAIQDGISGDYRLLAVKSVLDGFASLAFSSSLGIGVAFSAFPILVYQGAISLLAAQVQAITTPEMMNEMTATGGILLMGIAVSGLLEIKKIRTGNFLPALILAPLIVALLSALGVQVSLP</sequence>
<feature type="transmembrane region" description="Helical" evidence="1">
    <location>
        <begin position="148"/>
        <end position="174"/>
    </location>
</feature>
<protein>
    <submittedName>
        <fullName evidence="2">Hypothetical membrane protein</fullName>
    </submittedName>
</protein>
<keyword evidence="1" id="KW-0472">Membrane</keyword>
<keyword evidence="1" id="KW-0812">Transmembrane</keyword>
<dbReference type="Proteomes" id="UP000008922">
    <property type="component" value="Chromosome"/>
</dbReference>
<name>E8N3Z7_ANATU</name>
<dbReference type="OrthoDB" id="9797976at2"/>
<keyword evidence="3" id="KW-1185">Reference proteome</keyword>
<dbReference type="HOGENOM" id="CLU_091659_0_0_0"/>
<dbReference type="EMBL" id="AP012029">
    <property type="protein sequence ID" value="BAJ63161.1"/>
    <property type="molecule type" value="Genomic_DNA"/>
</dbReference>
<dbReference type="RefSeq" id="WP_013559549.1">
    <property type="nucleotide sequence ID" value="NC_014960.1"/>
</dbReference>
<feature type="transmembrane region" description="Helical" evidence="1">
    <location>
        <begin position="194"/>
        <end position="213"/>
    </location>
</feature>